<evidence type="ECO:0000256" key="1">
    <source>
        <dbReference type="SAM" id="Phobius"/>
    </source>
</evidence>
<evidence type="ECO:0000313" key="3">
    <source>
        <dbReference type="Proteomes" id="UP000286271"/>
    </source>
</evidence>
<sequence length="190" mass="21222">MKKRRFFHIQAEGSIEHHLEQTVEQEREKNRMQSNGNGTEVWEKGIQVDLPDGEYEIEVQLTGGSGRASVTSPAILQVQDEKAVIEIEWSSPNYDYMTMDGETYLPVNTEGNSVFELPVTAFDKEVPVTADTTAMSVPHEIEYTILLDSASIANAGKKPMEVIAVVYVAAVIAVSITAWQIHRKRKGKKE</sequence>
<protein>
    <submittedName>
        <fullName evidence="2">Uncharacterized protein</fullName>
    </submittedName>
</protein>
<evidence type="ECO:0000313" key="2">
    <source>
        <dbReference type="EMBL" id="RHE96410.1"/>
    </source>
</evidence>
<comment type="caution">
    <text evidence="2">The sequence shown here is derived from an EMBL/GenBank/DDBJ whole genome shotgun (WGS) entry which is preliminary data.</text>
</comment>
<organism evidence="2 3">
    <name type="scientific">Roseburia inulinivorans</name>
    <dbReference type="NCBI Taxonomy" id="360807"/>
    <lineage>
        <taxon>Bacteria</taxon>
        <taxon>Bacillati</taxon>
        <taxon>Bacillota</taxon>
        <taxon>Clostridia</taxon>
        <taxon>Lachnospirales</taxon>
        <taxon>Lachnospiraceae</taxon>
        <taxon>Roseburia</taxon>
    </lineage>
</organism>
<reference evidence="2 3" key="1">
    <citation type="submission" date="2018-08" db="EMBL/GenBank/DDBJ databases">
        <title>A genome reference for cultivated species of the human gut microbiota.</title>
        <authorList>
            <person name="Zou Y."/>
            <person name="Xue W."/>
            <person name="Luo G."/>
        </authorList>
    </citation>
    <scope>NUCLEOTIDE SEQUENCE [LARGE SCALE GENOMIC DNA]</scope>
    <source>
        <strain evidence="2 3">AM27-11</strain>
    </source>
</reference>
<keyword evidence="1" id="KW-0472">Membrane</keyword>
<dbReference type="AlphaFoldDB" id="A0A414LP64"/>
<keyword evidence="1" id="KW-1133">Transmembrane helix</keyword>
<accession>A0A414LP64</accession>
<gene>
    <name evidence="2" type="ORF">DW707_11640</name>
</gene>
<name>A0A414LP64_9FIRM</name>
<dbReference type="Proteomes" id="UP000286271">
    <property type="component" value="Unassembled WGS sequence"/>
</dbReference>
<feature type="transmembrane region" description="Helical" evidence="1">
    <location>
        <begin position="162"/>
        <end position="181"/>
    </location>
</feature>
<dbReference type="EMBL" id="QSKW01000018">
    <property type="protein sequence ID" value="RHE96410.1"/>
    <property type="molecule type" value="Genomic_DNA"/>
</dbReference>
<keyword evidence="1" id="KW-0812">Transmembrane</keyword>
<proteinExistence type="predicted"/>
<dbReference type="RefSeq" id="WP_118930312.1">
    <property type="nucleotide sequence ID" value="NZ_QSKW01000018.1"/>
</dbReference>